<evidence type="ECO:0000256" key="1">
    <source>
        <dbReference type="SAM" id="Phobius"/>
    </source>
</evidence>
<keyword evidence="1" id="KW-1133">Transmembrane helix</keyword>
<proteinExistence type="predicted"/>
<keyword evidence="1" id="KW-0812">Transmembrane</keyword>
<reference evidence="2" key="2">
    <citation type="submission" date="2023-05" db="EMBL/GenBank/DDBJ databases">
        <authorList>
            <person name="Schelkunov M.I."/>
        </authorList>
    </citation>
    <scope>NUCLEOTIDE SEQUENCE</scope>
    <source>
        <strain evidence="2">Hsosn_3</strain>
        <tissue evidence="2">Leaf</tissue>
    </source>
</reference>
<evidence type="ECO:0000313" key="2">
    <source>
        <dbReference type="EMBL" id="KAK1378004.1"/>
    </source>
</evidence>
<evidence type="ECO:0000313" key="3">
    <source>
        <dbReference type="Proteomes" id="UP001237642"/>
    </source>
</evidence>
<dbReference type="EMBL" id="JAUIZM010000006">
    <property type="protein sequence ID" value="KAK1378004.1"/>
    <property type="molecule type" value="Genomic_DNA"/>
</dbReference>
<comment type="caution">
    <text evidence="2">The sequence shown here is derived from an EMBL/GenBank/DDBJ whole genome shotgun (WGS) entry which is preliminary data.</text>
</comment>
<keyword evidence="3" id="KW-1185">Reference proteome</keyword>
<gene>
    <name evidence="2" type="ORF">POM88_024748</name>
</gene>
<accession>A0AAD8MMI1</accession>
<feature type="transmembrane region" description="Helical" evidence="1">
    <location>
        <begin position="71"/>
        <end position="90"/>
    </location>
</feature>
<protein>
    <submittedName>
        <fullName evidence="2">Uncharacterized protein</fullName>
    </submittedName>
</protein>
<sequence>MFSAEEGICGFLTFKGPSPGEPSPPRMQVATHFLVQDSAFLDLGFSFDPMTDISIEAAAAVATKPIVIARLLLPTAFATTFFLLVLLSNLHLTLHTPWFFICSDCDSCA</sequence>
<organism evidence="2 3">
    <name type="scientific">Heracleum sosnowskyi</name>
    <dbReference type="NCBI Taxonomy" id="360622"/>
    <lineage>
        <taxon>Eukaryota</taxon>
        <taxon>Viridiplantae</taxon>
        <taxon>Streptophyta</taxon>
        <taxon>Embryophyta</taxon>
        <taxon>Tracheophyta</taxon>
        <taxon>Spermatophyta</taxon>
        <taxon>Magnoliopsida</taxon>
        <taxon>eudicotyledons</taxon>
        <taxon>Gunneridae</taxon>
        <taxon>Pentapetalae</taxon>
        <taxon>asterids</taxon>
        <taxon>campanulids</taxon>
        <taxon>Apiales</taxon>
        <taxon>Apiaceae</taxon>
        <taxon>Apioideae</taxon>
        <taxon>apioid superclade</taxon>
        <taxon>Tordylieae</taxon>
        <taxon>Tordyliinae</taxon>
        <taxon>Heracleum</taxon>
    </lineage>
</organism>
<name>A0AAD8MMI1_9APIA</name>
<dbReference type="Proteomes" id="UP001237642">
    <property type="component" value="Unassembled WGS sequence"/>
</dbReference>
<keyword evidence="1" id="KW-0472">Membrane</keyword>
<dbReference type="AlphaFoldDB" id="A0AAD8MMI1"/>
<reference evidence="2" key="1">
    <citation type="submission" date="2023-02" db="EMBL/GenBank/DDBJ databases">
        <title>Genome of toxic invasive species Heracleum sosnowskyi carries increased number of genes despite the absence of recent whole-genome duplications.</title>
        <authorList>
            <person name="Schelkunov M."/>
            <person name="Shtratnikova V."/>
            <person name="Makarenko M."/>
            <person name="Klepikova A."/>
            <person name="Omelchenko D."/>
            <person name="Novikova G."/>
            <person name="Obukhova E."/>
            <person name="Bogdanov V."/>
            <person name="Penin A."/>
            <person name="Logacheva M."/>
        </authorList>
    </citation>
    <scope>NUCLEOTIDE SEQUENCE</scope>
    <source>
        <strain evidence="2">Hsosn_3</strain>
        <tissue evidence="2">Leaf</tissue>
    </source>
</reference>